<dbReference type="AlphaFoldDB" id="D7E162"/>
<keyword evidence="1" id="KW-0812">Transmembrane</keyword>
<dbReference type="KEGG" id="naz:Aazo_2916"/>
<protein>
    <submittedName>
        <fullName evidence="2">Uncharacterized protein</fullName>
    </submittedName>
</protein>
<evidence type="ECO:0000313" key="3">
    <source>
        <dbReference type="Proteomes" id="UP000001511"/>
    </source>
</evidence>
<accession>D7E162</accession>
<sequence length="135" mass="15378">MTVRVRKEGSKGLRLGILLSLLLLLLVSWELAFLNIFVTAFLRLGIFPVWRLFLTKNLLSILLVAHGCLNNFFPRSIQGIPPTIFMISFTVSNKSFCSYLSLRNNLFTLSCETFSNISANLQHPRCFSYDSKSRV</sequence>
<keyword evidence="1" id="KW-1133">Transmembrane helix</keyword>
<dbReference type="EMBL" id="CP002059">
    <property type="protein sequence ID" value="ADI64739.1"/>
    <property type="molecule type" value="Genomic_DNA"/>
</dbReference>
<reference evidence="2 3" key="1">
    <citation type="journal article" date="2010" name="PLoS ONE">
        <title>Genome erosion in a nitrogen-fixing vertically transmitted endosymbiotic multicellular cyanobacterium.</title>
        <authorList>
            <person name="Ran L."/>
            <person name="Larsson J."/>
            <person name="Vigil-Stenman T."/>
            <person name="Nylander J.A."/>
            <person name="Ininbergs K."/>
            <person name="Zheng W.W."/>
            <person name="Lapidus A."/>
            <person name="Lowry S."/>
            <person name="Haselkorn R."/>
            <person name="Bergman B."/>
        </authorList>
    </citation>
    <scope>NUCLEOTIDE SEQUENCE [LARGE SCALE GENOMIC DNA]</scope>
    <source>
        <strain evidence="2 3">0708</strain>
    </source>
</reference>
<dbReference type="HOGENOM" id="CLU_1883607_0_0_3"/>
<feature type="transmembrane region" description="Helical" evidence="1">
    <location>
        <begin position="12"/>
        <end position="29"/>
    </location>
</feature>
<evidence type="ECO:0000256" key="1">
    <source>
        <dbReference type="SAM" id="Phobius"/>
    </source>
</evidence>
<keyword evidence="1" id="KW-0472">Membrane</keyword>
<dbReference type="Proteomes" id="UP000001511">
    <property type="component" value="Chromosome"/>
</dbReference>
<proteinExistence type="predicted"/>
<name>D7E162_NOSA0</name>
<organism evidence="2 3">
    <name type="scientific">Nostoc azollae (strain 0708)</name>
    <name type="common">Anabaena azollae (strain 0708)</name>
    <dbReference type="NCBI Taxonomy" id="551115"/>
    <lineage>
        <taxon>Bacteria</taxon>
        <taxon>Bacillati</taxon>
        <taxon>Cyanobacteriota</taxon>
        <taxon>Cyanophyceae</taxon>
        <taxon>Nostocales</taxon>
        <taxon>Nostocaceae</taxon>
        <taxon>Trichormus</taxon>
    </lineage>
</organism>
<evidence type="ECO:0000313" key="2">
    <source>
        <dbReference type="EMBL" id="ADI64739.1"/>
    </source>
</evidence>
<gene>
    <name evidence="2" type="ordered locus">Aazo_2916</name>
</gene>
<keyword evidence="3" id="KW-1185">Reference proteome</keyword>